<feature type="transmembrane region" description="Helical" evidence="8">
    <location>
        <begin position="656"/>
        <end position="673"/>
    </location>
</feature>
<name>A0A9P9AMG1_9HYPO</name>
<evidence type="ECO:0000313" key="10">
    <source>
        <dbReference type="Proteomes" id="UP000777438"/>
    </source>
</evidence>
<evidence type="ECO:0000256" key="7">
    <source>
        <dbReference type="SAM" id="MobiDB-lite"/>
    </source>
</evidence>
<dbReference type="GO" id="GO:0016020">
    <property type="term" value="C:membrane"/>
    <property type="evidence" value="ECO:0007669"/>
    <property type="project" value="UniProtKB-SubCell"/>
</dbReference>
<dbReference type="InterPro" id="IPR029044">
    <property type="entry name" value="Nucleotide-diphossugar_trans"/>
</dbReference>
<keyword evidence="10" id="KW-1185">Reference proteome</keyword>
<feature type="transmembrane region" description="Helical" evidence="8">
    <location>
        <begin position="243"/>
        <end position="266"/>
    </location>
</feature>
<evidence type="ECO:0000256" key="1">
    <source>
        <dbReference type="ARBA" id="ARBA00004141"/>
    </source>
</evidence>
<keyword evidence="5 8" id="KW-1133">Transmembrane helix</keyword>
<reference evidence="9 10" key="1">
    <citation type="journal article" date="2021" name="Nat. Commun.">
        <title>Genetic determinants of endophytism in the Arabidopsis root mycobiome.</title>
        <authorList>
            <person name="Mesny F."/>
            <person name="Miyauchi S."/>
            <person name="Thiergart T."/>
            <person name="Pickel B."/>
            <person name="Atanasova L."/>
            <person name="Karlsson M."/>
            <person name="Huettel B."/>
            <person name="Barry K.W."/>
            <person name="Haridas S."/>
            <person name="Chen C."/>
            <person name="Bauer D."/>
            <person name="Andreopoulos W."/>
            <person name="Pangilinan J."/>
            <person name="LaButti K."/>
            <person name="Riley R."/>
            <person name="Lipzen A."/>
            <person name="Clum A."/>
            <person name="Drula E."/>
            <person name="Henrissat B."/>
            <person name="Kohler A."/>
            <person name="Grigoriev I.V."/>
            <person name="Martin F.M."/>
            <person name="Hacquard S."/>
        </authorList>
    </citation>
    <scope>NUCLEOTIDE SEQUENCE [LARGE SCALE GENOMIC DNA]</scope>
    <source>
        <strain evidence="9 10">MPI-CAGE-CH-0241</strain>
    </source>
</reference>
<feature type="transmembrane region" description="Helical" evidence="8">
    <location>
        <begin position="581"/>
        <end position="607"/>
    </location>
</feature>
<accession>A0A9P9AMG1</accession>
<evidence type="ECO:0000256" key="2">
    <source>
        <dbReference type="ARBA" id="ARBA00022676"/>
    </source>
</evidence>
<dbReference type="PANTHER" id="PTHR43867:SF2">
    <property type="entry name" value="CELLULOSE SYNTHASE CATALYTIC SUBUNIT A [UDP-FORMING]"/>
    <property type="match status" value="1"/>
</dbReference>
<dbReference type="Gene3D" id="3.90.550.10">
    <property type="entry name" value="Spore Coat Polysaccharide Biosynthesis Protein SpsA, Chain A"/>
    <property type="match status" value="1"/>
</dbReference>
<feature type="transmembrane region" description="Helical" evidence="8">
    <location>
        <begin position="823"/>
        <end position="840"/>
    </location>
</feature>
<keyword evidence="3 9" id="KW-0808">Transferase</keyword>
<evidence type="ECO:0000313" key="9">
    <source>
        <dbReference type="EMBL" id="KAH6886329.1"/>
    </source>
</evidence>
<feature type="transmembrane region" description="Helical" evidence="8">
    <location>
        <begin position="750"/>
        <end position="773"/>
    </location>
</feature>
<dbReference type="InterPro" id="IPR050321">
    <property type="entry name" value="Glycosyltr_2/OpgH_subfam"/>
</dbReference>
<evidence type="ECO:0000256" key="8">
    <source>
        <dbReference type="SAM" id="Phobius"/>
    </source>
</evidence>
<evidence type="ECO:0000256" key="3">
    <source>
        <dbReference type="ARBA" id="ARBA00022679"/>
    </source>
</evidence>
<proteinExistence type="predicted"/>
<dbReference type="Pfam" id="PF13641">
    <property type="entry name" value="Glyco_tranf_2_3"/>
    <property type="match status" value="1"/>
</dbReference>
<dbReference type="SUPFAM" id="SSF53448">
    <property type="entry name" value="Nucleotide-diphospho-sugar transferases"/>
    <property type="match status" value="1"/>
</dbReference>
<keyword evidence="4 8" id="KW-0812">Transmembrane</keyword>
<organism evidence="9 10">
    <name type="scientific">Thelonectria olida</name>
    <dbReference type="NCBI Taxonomy" id="1576542"/>
    <lineage>
        <taxon>Eukaryota</taxon>
        <taxon>Fungi</taxon>
        <taxon>Dikarya</taxon>
        <taxon>Ascomycota</taxon>
        <taxon>Pezizomycotina</taxon>
        <taxon>Sordariomycetes</taxon>
        <taxon>Hypocreomycetidae</taxon>
        <taxon>Hypocreales</taxon>
        <taxon>Nectriaceae</taxon>
        <taxon>Thelonectria</taxon>
    </lineage>
</organism>
<feature type="transmembrane region" description="Helical" evidence="8">
    <location>
        <begin position="710"/>
        <end position="738"/>
    </location>
</feature>
<dbReference type="PANTHER" id="PTHR43867">
    <property type="entry name" value="CELLULOSE SYNTHASE CATALYTIC SUBUNIT A [UDP-FORMING]"/>
    <property type="match status" value="1"/>
</dbReference>
<dbReference type="Proteomes" id="UP000777438">
    <property type="component" value="Unassembled WGS sequence"/>
</dbReference>
<feature type="compositionally biased region" description="Polar residues" evidence="7">
    <location>
        <begin position="51"/>
        <end position="69"/>
    </location>
</feature>
<comment type="subcellular location">
    <subcellularLocation>
        <location evidence="1">Membrane</location>
        <topology evidence="1">Multi-pass membrane protein</topology>
    </subcellularLocation>
</comment>
<evidence type="ECO:0000256" key="4">
    <source>
        <dbReference type="ARBA" id="ARBA00022692"/>
    </source>
</evidence>
<dbReference type="EMBL" id="JAGPYM010000016">
    <property type="protein sequence ID" value="KAH6886329.1"/>
    <property type="molecule type" value="Genomic_DNA"/>
</dbReference>
<comment type="caution">
    <text evidence="9">The sequence shown here is derived from an EMBL/GenBank/DDBJ whole genome shotgun (WGS) entry which is preliminary data.</text>
</comment>
<protein>
    <submittedName>
        <fullName evidence="9">Nucleotide-diphospho-sugar transferase</fullName>
    </submittedName>
</protein>
<feature type="region of interest" description="Disordered" evidence="7">
    <location>
        <begin position="1"/>
        <end position="151"/>
    </location>
</feature>
<dbReference type="CDD" id="cd06421">
    <property type="entry name" value="CESA_CelA_like"/>
    <property type="match status" value="1"/>
</dbReference>
<feature type="transmembrane region" description="Helical" evidence="8">
    <location>
        <begin position="278"/>
        <end position="302"/>
    </location>
</feature>
<gene>
    <name evidence="9" type="ORF">B0T10DRAFT_79459</name>
</gene>
<sequence length="841" mass="94802">MNGYHGYGEGQRDREYREMEEIDMQQYHQQQQSQHQQQQQQHQQHHHQEDPYNQQSVQSPQYQAYSPYNQPYDDLQGRSVQEHPHPMRPTPAHVDDYNALGSPEWPLSAGGSPNPQYFADTPGGSRSGTPTLISGRATPLDTPRRQANSSVDWRPSSLMVTDSFADLTPPPFVKQHSADQSSSRSQNQSHLSLAALLPGSGSTTLQNASKDFVDRDSIQQVHKRDDVEIWGGWKRHLFALTPFLTFLNISLYLCYLALRIACVIWAQQAQNATYVMAWLFVAVELAVAIPSLMHSTWTMWSLKKRHRPKLRLTGNEVPTVDCFVTCCGEDDDLVLDTVRAACDQDYPRDRFRVVVLDDGKSASLEAACAQMALTYPNLHYIARLKIPGVPHHFKSGNLNNGLDQMHLMPGGAGEFMAALDADMIPERDWLRALLPHLLIDPKMALACPPQLFYNTPRSDPLCQSLDIFVHVIEPIKDALGVAWCTGSGYVVRRTALDEIGNFPLGSLAEDVATSTLMLGRGWKTAYIHEALQFGTVPDDYGSHLKQRTRWAIGTVDTAVKLNFCLWGDKVKQMGIAQRFSGFIYATLSIYTILLTISLFAIPVIVVMGKPLVAYASDEQLRWLMRVCFATTICGRLCEFVLFIPAGYHTGQRGSRYQLWMSPYIALCMVRSFMLPKWLGGQAAAFKPTGSLGSALNERDAKLRKGMFRRVFAIMFNFSGWFHFAFVYFTLVAVSLATYRCYYQNTALKDILLSLVTHAFWPPLTFIFVCSSLWTPISYAIDPPTVPDREELLDRDPKTRVAHPSASSKKIAFGGQAAWFEFELTFSTLYTTLIFVASFIYF</sequence>
<dbReference type="OrthoDB" id="72851at2759"/>
<feature type="compositionally biased region" description="Low complexity" evidence="7">
    <location>
        <begin position="25"/>
        <end position="42"/>
    </location>
</feature>
<feature type="transmembrane region" description="Helical" evidence="8">
    <location>
        <begin position="622"/>
        <end position="644"/>
    </location>
</feature>
<dbReference type="AlphaFoldDB" id="A0A9P9AMG1"/>
<feature type="compositionally biased region" description="Basic and acidic residues" evidence="7">
    <location>
        <begin position="10"/>
        <end position="19"/>
    </location>
</feature>
<evidence type="ECO:0000256" key="5">
    <source>
        <dbReference type="ARBA" id="ARBA00022989"/>
    </source>
</evidence>
<keyword evidence="6 8" id="KW-0472">Membrane</keyword>
<keyword evidence="2" id="KW-0328">Glycosyltransferase</keyword>
<dbReference type="GO" id="GO:0016757">
    <property type="term" value="F:glycosyltransferase activity"/>
    <property type="evidence" value="ECO:0007669"/>
    <property type="project" value="UniProtKB-KW"/>
</dbReference>
<evidence type="ECO:0000256" key="6">
    <source>
        <dbReference type="ARBA" id="ARBA00023136"/>
    </source>
</evidence>